<sequence length="143" mass="16366">METVLIEQLWADGYERRARIFLESRNLAVWCHFLQHDEYLEAGEPSSRLSPGDRLQAEISIQMVTECSVLDRVEKLQHRQPIDNSPHIEAVGKVLEVQDEYCCICDFGALGGYVPVETEMEVELKEGDIIKVRGSLEMEVEDN</sequence>
<evidence type="ECO:0000313" key="1">
    <source>
        <dbReference type="EMBL" id="MFD0870716.1"/>
    </source>
</evidence>
<name>A0ABW3DCK5_9BACL</name>
<gene>
    <name evidence="1" type="ORF">ACFQ03_16295</name>
</gene>
<reference evidence="2" key="1">
    <citation type="journal article" date="2019" name="Int. J. Syst. Evol. Microbiol.">
        <title>The Global Catalogue of Microorganisms (GCM) 10K type strain sequencing project: providing services to taxonomists for standard genome sequencing and annotation.</title>
        <authorList>
            <consortium name="The Broad Institute Genomics Platform"/>
            <consortium name="The Broad Institute Genome Sequencing Center for Infectious Disease"/>
            <person name="Wu L."/>
            <person name="Ma J."/>
        </authorList>
    </citation>
    <scope>NUCLEOTIDE SEQUENCE [LARGE SCALE GENOMIC DNA]</scope>
    <source>
        <strain evidence="2">CCUG 57263</strain>
    </source>
</reference>
<evidence type="ECO:0000313" key="2">
    <source>
        <dbReference type="Proteomes" id="UP001597120"/>
    </source>
</evidence>
<comment type="caution">
    <text evidence="1">The sequence shown here is derived from an EMBL/GenBank/DDBJ whole genome shotgun (WGS) entry which is preliminary data.</text>
</comment>
<accession>A0ABW3DCK5</accession>
<dbReference type="EMBL" id="JBHTIU010000054">
    <property type="protein sequence ID" value="MFD0870716.1"/>
    <property type="molecule type" value="Genomic_DNA"/>
</dbReference>
<organism evidence="1 2">
    <name type="scientific">Paenibacillus residui</name>
    <dbReference type="NCBI Taxonomy" id="629724"/>
    <lineage>
        <taxon>Bacteria</taxon>
        <taxon>Bacillati</taxon>
        <taxon>Bacillota</taxon>
        <taxon>Bacilli</taxon>
        <taxon>Bacillales</taxon>
        <taxon>Paenibacillaceae</taxon>
        <taxon>Paenibacillus</taxon>
    </lineage>
</organism>
<keyword evidence="2" id="KW-1185">Reference proteome</keyword>
<proteinExistence type="predicted"/>
<evidence type="ECO:0008006" key="3">
    <source>
        <dbReference type="Google" id="ProtNLM"/>
    </source>
</evidence>
<dbReference type="RefSeq" id="WP_379289426.1">
    <property type="nucleotide sequence ID" value="NZ_JBHTIU010000054.1"/>
</dbReference>
<protein>
    <recommendedName>
        <fullName evidence="3">S1 motif domain-containing protein</fullName>
    </recommendedName>
</protein>
<dbReference type="Proteomes" id="UP001597120">
    <property type="component" value="Unassembled WGS sequence"/>
</dbReference>